<proteinExistence type="predicted"/>
<sequence>MNLVNPRPPSCSSRRDEAVAADRASIGVQTKPYAPLQVSSTSRVSFTRRRRKSSPPPSPPEIVAAAFAAGKLRRRRR</sequence>
<accession>A0A8S9MU22</accession>
<feature type="region of interest" description="Disordered" evidence="1">
    <location>
        <begin position="1"/>
        <end position="77"/>
    </location>
</feature>
<dbReference type="EMBL" id="QGKX02002183">
    <property type="protein sequence ID" value="KAF3486193.1"/>
    <property type="molecule type" value="Genomic_DNA"/>
</dbReference>
<evidence type="ECO:0000313" key="2">
    <source>
        <dbReference type="EMBL" id="KAF3486193.1"/>
    </source>
</evidence>
<gene>
    <name evidence="2" type="ORF">F2Q69_00053079</name>
</gene>
<dbReference type="Proteomes" id="UP000712600">
    <property type="component" value="Unassembled WGS sequence"/>
</dbReference>
<evidence type="ECO:0000313" key="3">
    <source>
        <dbReference type="Proteomes" id="UP000712600"/>
    </source>
</evidence>
<dbReference type="AlphaFoldDB" id="A0A8S9MU22"/>
<reference evidence="2" key="1">
    <citation type="submission" date="2019-12" db="EMBL/GenBank/DDBJ databases">
        <title>Genome sequencing and annotation of Brassica cretica.</title>
        <authorList>
            <person name="Studholme D.J."/>
            <person name="Sarris P."/>
        </authorList>
    </citation>
    <scope>NUCLEOTIDE SEQUENCE</scope>
    <source>
        <strain evidence="2">PFS-109/04</strain>
        <tissue evidence="2">Leaf</tissue>
    </source>
</reference>
<organism evidence="2 3">
    <name type="scientific">Brassica cretica</name>
    <name type="common">Mustard</name>
    <dbReference type="NCBI Taxonomy" id="69181"/>
    <lineage>
        <taxon>Eukaryota</taxon>
        <taxon>Viridiplantae</taxon>
        <taxon>Streptophyta</taxon>
        <taxon>Embryophyta</taxon>
        <taxon>Tracheophyta</taxon>
        <taxon>Spermatophyta</taxon>
        <taxon>Magnoliopsida</taxon>
        <taxon>eudicotyledons</taxon>
        <taxon>Gunneridae</taxon>
        <taxon>Pentapetalae</taxon>
        <taxon>rosids</taxon>
        <taxon>malvids</taxon>
        <taxon>Brassicales</taxon>
        <taxon>Brassicaceae</taxon>
        <taxon>Brassiceae</taxon>
        <taxon>Brassica</taxon>
    </lineage>
</organism>
<comment type="caution">
    <text evidence="2">The sequence shown here is derived from an EMBL/GenBank/DDBJ whole genome shotgun (WGS) entry which is preliminary data.</text>
</comment>
<protein>
    <submittedName>
        <fullName evidence="2">Uncharacterized protein</fullName>
    </submittedName>
</protein>
<evidence type="ECO:0000256" key="1">
    <source>
        <dbReference type="SAM" id="MobiDB-lite"/>
    </source>
</evidence>
<name>A0A8S9MU22_BRACR</name>